<proteinExistence type="predicted"/>
<evidence type="ECO:0000313" key="1">
    <source>
        <dbReference type="EMBL" id="CAA6804156.1"/>
    </source>
</evidence>
<gene>
    <name evidence="1" type="ORF">HELGO_WM14195</name>
</gene>
<organism evidence="1">
    <name type="scientific">uncultured Sulfurovum sp</name>
    <dbReference type="NCBI Taxonomy" id="269237"/>
    <lineage>
        <taxon>Bacteria</taxon>
        <taxon>Pseudomonadati</taxon>
        <taxon>Campylobacterota</taxon>
        <taxon>Epsilonproteobacteria</taxon>
        <taxon>Campylobacterales</taxon>
        <taxon>Sulfurovaceae</taxon>
        <taxon>Sulfurovum</taxon>
        <taxon>environmental samples</taxon>
    </lineage>
</organism>
<dbReference type="Pfam" id="PF19891">
    <property type="entry name" value="DUF6364"/>
    <property type="match status" value="1"/>
</dbReference>
<sequence length="85" mass="9732">MTSKITLYSESDLIEQIKIYAKEQNTSVSKIVNEFFTNLLETSKDNQDTNTNKKSKITDTLVGVIAEAKAVDIVDYKKHLEEKYQ</sequence>
<protein>
    <recommendedName>
        <fullName evidence="2">Antitoxin</fullName>
    </recommendedName>
</protein>
<evidence type="ECO:0008006" key="2">
    <source>
        <dbReference type="Google" id="ProtNLM"/>
    </source>
</evidence>
<name>A0A6S6SD67_9BACT</name>
<dbReference type="AlphaFoldDB" id="A0A6S6SD67"/>
<reference evidence="1" key="1">
    <citation type="submission" date="2020-01" db="EMBL/GenBank/DDBJ databases">
        <authorList>
            <person name="Meier V. D."/>
            <person name="Meier V D."/>
        </authorList>
    </citation>
    <scope>NUCLEOTIDE SEQUENCE</scope>
    <source>
        <strain evidence="1">HLG_WM_MAG_06</strain>
    </source>
</reference>
<accession>A0A6S6SD67</accession>
<dbReference type="EMBL" id="CACVAP010000043">
    <property type="protein sequence ID" value="CAA6804156.1"/>
    <property type="molecule type" value="Genomic_DNA"/>
</dbReference>
<dbReference type="InterPro" id="IPR045944">
    <property type="entry name" value="DUF6364"/>
</dbReference>